<evidence type="ECO:0000256" key="5">
    <source>
        <dbReference type="ARBA" id="ARBA00023136"/>
    </source>
</evidence>
<organism evidence="10 11">
    <name type="scientific">Apatococcus lobatus</name>
    <dbReference type="NCBI Taxonomy" id="904363"/>
    <lineage>
        <taxon>Eukaryota</taxon>
        <taxon>Viridiplantae</taxon>
        <taxon>Chlorophyta</taxon>
        <taxon>core chlorophytes</taxon>
        <taxon>Trebouxiophyceae</taxon>
        <taxon>Chlorellales</taxon>
        <taxon>Chlorellaceae</taxon>
        <taxon>Apatococcus</taxon>
    </lineage>
</organism>
<comment type="subcellular location">
    <subcellularLocation>
        <location evidence="1">Membrane</location>
        <topology evidence="1">Multi-pass membrane protein</topology>
    </subcellularLocation>
</comment>
<feature type="transmembrane region" description="Helical" evidence="8">
    <location>
        <begin position="112"/>
        <end position="131"/>
    </location>
</feature>
<evidence type="ECO:0000256" key="4">
    <source>
        <dbReference type="ARBA" id="ARBA00022989"/>
    </source>
</evidence>
<dbReference type="Proteomes" id="UP001438707">
    <property type="component" value="Unassembled WGS sequence"/>
</dbReference>
<keyword evidence="4 8" id="KW-1133">Transmembrane helix</keyword>
<evidence type="ECO:0000256" key="8">
    <source>
        <dbReference type="SAM" id="Phobius"/>
    </source>
</evidence>
<comment type="caution">
    <text evidence="10">The sequence shown here is derived from an EMBL/GenBank/DDBJ whole genome shotgun (WGS) entry which is preliminary data.</text>
</comment>
<feature type="transmembrane region" description="Helical" evidence="8">
    <location>
        <begin position="296"/>
        <end position="319"/>
    </location>
</feature>
<keyword evidence="11" id="KW-1185">Reference proteome</keyword>
<dbReference type="InterPro" id="IPR020846">
    <property type="entry name" value="MFS_dom"/>
</dbReference>
<evidence type="ECO:0000256" key="1">
    <source>
        <dbReference type="ARBA" id="ARBA00004141"/>
    </source>
</evidence>
<protein>
    <recommendedName>
        <fullName evidence="9">Major facilitator superfamily (MFS) profile domain-containing protein</fullName>
    </recommendedName>
</protein>
<feature type="transmembrane region" description="Helical" evidence="8">
    <location>
        <begin position="331"/>
        <end position="351"/>
    </location>
</feature>
<dbReference type="GO" id="GO:0022857">
    <property type="term" value="F:transmembrane transporter activity"/>
    <property type="evidence" value="ECO:0007669"/>
    <property type="project" value="InterPro"/>
</dbReference>
<reference evidence="10 11" key="1">
    <citation type="journal article" date="2024" name="Nat. Commun.">
        <title>Phylogenomics reveals the evolutionary origins of lichenization in chlorophyte algae.</title>
        <authorList>
            <person name="Puginier C."/>
            <person name="Libourel C."/>
            <person name="Otte J."/>
            <person name="Skaloud P."/>
            <person name="Haon M."/>
            <person name="Grisel S."/>
            <person name="Petersen M."/>
            <person name="Berrin J.G."/>
            <person name="Delaux P.M."/>
            <person name="Dal Grande F."/>
            <person name="Keller J."/>
        </authorList>
    </citation>
    <scope>NUCLEOTIDE SEQUENCE [LARGE SCALE GENOMIC DNA]</scope>
    <source>
        <strain evidence="10 11">SAG 2145</strain>
    </source>
</reference>
<dbReference type="PANTHER" id="PTHR23505">
    <property type="entry name" value="SPINSTER"/>
    <property type="match status" value="1"/>
</dbReference>
<evidence type="ECO:0000256" key="2">
    <source>
        <dbReference type="ARBA" id="ARBA00022448"/>
    </source>
</evidence>
<feature type="transmembrane region" description="Helical" evidence="8">
    <location>
        <begin position="204"/>
        <end position="227"/>
    </location>
</feature>
<dbReference type="GO" id="GO:0016020">
    <property type="term" value="C:membrane"/>
    <property type="evidence" value="ECO:0007669"/>
    <property type="project" value="UniProtKB-SubCell"/>
</dbReference>
<feature type="transmembrane region" description="Helical" evidence="8">
    <location>
        <begin position="264"/>
        <end position="290"/>
    </location>
</feature>
<sequence length="591" mass="62609">MVPVSPRESPTLCQPGSRSRTQHRQLGEPPAAANKPGGSGWRSDRFKTMVLVNLTAIMERLDEQILPAVYRFIAVSFHASPSELGLLTLSRAVVQALSSPIGGLAGQWYDRVNVTAAGCFIWGAMTAAVALCTTLQQAIACCAVNGLGLALVIPSGQSLVADFYSPATRGRAFGTLYLTGALGGMLGGLYATNVAATHPLGMEGWRFAFLMVALVSLSIGGLTLAFAKDPRSPSSEACEAAPLPQAPRGIVIGDLLTILRRPTFLIIIIQGIVGNIPWSAMVFLTLYFQLMGMSDLAASLVVSLFFGALAVGGLLGGWLGDKAALSYPNHGRIAVSQLSIGLGPIFTLLIMKGMPLGGSPAIVALYITVMVTFGIVRSWSAPACHNPVFAEIVPARLRNMVYAFDRCFEGAIAALAAPLVGYLAEHGFGFKGDAARTGDPQEDTRRAVALGGALFWFMVLPWVFSTTLYFGLYFTYPMDRAAAAAEAEAEEARRTAGGLDLQRLVHHRQTNIQGTSTCQAGNQSRQPELAANCQSESPKNSQTAQIDPEALQRLLSVAGPRFHRSLEDVLLLTGLSLCPSTPSAAGSSPRQ</sequence>
<evidence type="ECO:0000256" key="7">
    <source>
        <dbReference type="SAM" id="MobiDB-lite"/>
    </source>
</evidence>
<dbReference type="Pfam" id="PF07690">
    <property type="entry name" value="MFS_1"/>
    <property type="match status" value="1"/>
</dbReference>
<proteinExistence type="inferred from homology"/>
<name>A0AAW1QBU7_9CHLO</name>
<dbReference type="SUPFAM" id="SSF103473">
    <property type="entry name" value="MFS general substrate transporter"/>
    <property type="match status" value="1"/>
</dbReference>
<feature type="transmembrane region" description="Helical" evidence="8">
    <location>
        <begin position="172"/>
        <end position="192"/>
    </location>
</feature>
<keyword evidence="2" id="KW-0813">Transport</keyword>
<dbReference type="AlphaFoldDB" id="A0AAW1QBU7"/>
<accession>A0AAW1QBU7</accession>
<feature type="domain" description="Major facilitator superfamily (MFS) profile" evidence="9">
    <location>
        <begin position="48"/>
        <end position="479"/>
    </location>
</feature>
<feature type="transmembrane region" description="Helical" evidence="8">
    <location>
        <begin position="454"/>
        <end position="476"/>
    </location>
</feature>
<dbReference type="EMBL" id="JALJOS010000052">
    <property type="protein sequence ID" value="KAK9818923.1"/>
    <property type="molecule type" value="Genomic_DNA"/>
</dbReference>
<dbReference type="InterPro" id="IPR011701">
    <property type="entry name" value="MFS"/>
</dbReference>
<dbReference type="PANTHER" id="PTHR23505:SF52">
    <property type="entry name" value="MAJOR FACILITATOR SUPERFAMILY PROTEIN"/>
    <property type="match status" value="1"/>
</dbReference>
<keyword evidence="5 8" id="KW-0472">Membrane</keyword>
<keyword evidence="3 8" id="KW-0812">Transmembrane</keyword>
<evidence type="ECO:0000256" key="6">
    <source>
        <dbReference type="ARBA" id="ARBA00024338"/>
    </source>
</evidence>
<evidence type="ECO:0000313" key="10">
    <source>
        <dbReference type="EMBL" id="KAK9818923.1"/>
    </source>
</evidence>
<evidence type="ECO:0000313" key="11">
    <source>
        <dbReference type="Proteomes" id="UP001438707"/>
    </source>
</evidence>
<evidence type="ECO:0000256" key="3">
    <source>
        <dbReference type="ARBA" id="ARBA00022692"/>
    </source>
</evidence>
<gene>
    <name evidence="10" type="ORF">WJX74_000899</name>
</gene>
<evidence type="ECO:0000259" key="9">
    <source>
        <dbReference type="PROSITE" id="PS50850"/>
    </source>
</evidence>
<feature type="transmembrane region" description="Helical" evidence="8">
    <location>
        <begin position="357"/>
        <end position="376"/>
    </location>
</feature>
<comment type="similarity">
    <text evidence="6">Belongs to the major facilitator superfamily. Spinster (TC 2.A.1.49) family.</text>
</comment>
<dbReference type="Gene3D" id="1.20.1250.20">
    <property type="entry name" value="MFS general substrate transporter like domains"/>
    <property type="match status" value="1"/>
</dbReference>
<feature type="transmembrane region" description="Helical" evidence="8">
    <location>
        <begin position="137"/>
        <end position="160"/>
    </location>
</feature>
<dbReference type="InterPro" id="IPR044770">
    <property type="entry name" value="MFS_spinster-like"/>
</dbReference>
<dbReference type="InterPro" id="IPR036259">
    <property type="entry name" value="MFS_trans_sf"/>
</dbReference>
<dbReference type="PROSITE" id="PS50850">
    <property type="entry name" value="MFS"/>
    <property type="match status" value="1"/>
</dbReference>
<feature type="region of interest" description="Disordered" evidence="7">
    <location>
        <begin position="1"/>
        <end position="40"/>
    </location>
</feature>